<gene>
    <name evidence="1" type="ORF">RF55_16431</name>
</gene>
<accession>A0A0J7MXM8</accession>
<keyword evidence="1" id="KW-0418">Kinase</keyword>
<sequence>MTRTKVVEVAKCYLLVTLNVTLGSIFRTHPATKGKIGYRSGQLKQDRILIRPAKARYPISNTNPSQQMYELLPLDCLAMYQPVIKT</sequence>
<keyword evidence="2" id="KW-1185">Reference proteome</keyword>
<dbReference type="EMBL" id="LBMM01014462">
    <property type="protein sequence ID" value="KMQ85170.1"/>
    <property type="molecule type" value="Genomic_DNA"/>
</dbReference>
<proteinExistence type="predicted"/>
<reference evidence="1 2" key="1">
    <citation type="submission" date="2015-04" db="EMBL/GenBank/DDBJ databases">
        <title>Lasius niger genome sequencing.</title>
        <authorList>
            <person name="Konorov E.A."/>
            <person name="Nikitin M.A."/>
            <person name="Kirill M.V."/>
            <person name="Chang P."/>
        </authorList>
    </citation>
    <scope>NUCLEOTIDE SEQUENCE [LARGE SCALE GENOMIC DNA]</scope>
    <source>
        <tissue evidence="1">Whole</tissue>
    </source>
</reference>
<comment type="caution">
    <text evidence="1">The sequence shown here is derived from an EMBL/GenBank/DDBJ whole genome shotgun (WGS) entry which is preliminary data.</text>
</comment>
<dbReference type="PaxDb" id="67767-A0A0J7MXM8"/>
<protein>
    <submittedName>
        <fullName evidence="1">Polyphosphate kinase</fullName>
    </submittedName>
</protein>
<evidence type="ECO:0000313" key="2">
    <source>
        <dbReference type="Proteomes" id="UP000036403"/>
    </source>
</evidence>
<dbReference type="GO" id="GO:0016301">
    <property type="term" value="F:kinase activity"/>
    <property type="evidence" value="ECO:0007669"/>
    <property type="project" value="UniProtKB-KW"/>
</dbReference>
<dbReference type="Proteomes" id="UP000036403">
    <property type="component" value="Unassembled WGS sequence"/>
</dbReference>
<dbReference type="AlphaFoldDB" id="A0A0J7MXM8"/>
<organism evidence="1 2">
    <name type="scientific">Lasius niger</name>
    <name type="common">Black garden ant</name>
    <dbReference type="NCBI Taxonomy" id="67767"/>
    <lineage>
        <taxon>Eukaryota</taxon>
        <taxon>Metazoa</taxon>
        <taxon>Ecdysozoa</taxon>
        <taxon>Arthropoda</taxon>
        <taxon>Hexapoda</taxon>
        <taxon>Insecta</taxon>
        <taxon>Pterygota</taxon>
        <taxon>Neoptera</taxon>
        <taxon>Endopterygota</taxon>
        <taxon>Hymenoptera</taxon>
        <taxon>Apocrita</taxon>
        <taxon>Aculeata</taxon>
        <taxon>Formicoidea</taxon>
        <taxon>Formicidae</taxon>
        <taxon>Formicinae</taxon>
        <taxon>Lasius</taxon>
        <taxon>Lasius</taxon>
    </lineage>
</organism>
<name>A0A0J7MXM8_LASNI</name>
<evidence type="ECO:0000313" key="1">
    <source>
        <dbReference type="EMBL" id="KMQ85170.1"/>
    </source>
</evidence>
<keyword evidence="1" id="KW-0808">Transferase</keyword>